<keyword evidence="1" id="KW-0812">Transmembrane</keyword>
<feature type="transmembrane region" description="Helical" evidence="1">
    <location>
        <begin position="47"/>
        <end position="68"/>
    </location>
</feature>
<evidence type="ECO:0000256" key="1">
    <source>
        <dbReference type="SAM" id="Phobius"/>
    </source>
</evidence>
<dbReference type="Proteomes" id="UP000623687">
    <property type="component" value="Unassembled WGS sequence"/>
</dbReference>
<proteinExistence type="predicted"/>
<dbReference type="AlphaFoldDB" id="A0A8H7DM99"/>
<dbReference type="EMBL" id="JACETU010000010">
    <property type="protein sequence ID" value="KAF7419450.1"/>
    <property type="molecule type" value="Genomic_DNA"/>
</dbReference>
<dbReference type="PANTHER" id="PTHR40465:SF1">
    <property type="entry name" value="DUF6534 DOMAIN-CONTAINING PROTEIN"/>
    <property type="match status" value="1"/>
</dbReference>
<dbReference type="OrthoDB" id="3183258at2759"/>
<evidence type="ECO:0000313" key="3">
    <source>
        <dbReference type="Proteomes" id="UP000623687"/>
    </source>
</evidence>
<dbReference type="GeneID" id="59371881"/>
<dbReference type="RefSeq" id="XP_036626304.1">
    <property type="nucleotide sequence ID" value="XM_036771683.1"/>
</dbReference>
<protein>
    <submittedName>
        <fullName evidence="2">Uncharacterized protein</fullName>
    </submittedName>
</protein>
<feature type="transmembrane region" description="Helical" evidence="1">
    <location>
        <begin position="12"/>
        <end position="35"/>
    </location>
</feature>
<gene>
    <name evidence="2" type="ORF">PC9H_002040</name>
</gene>
<dbReference type="PANTHER" id="PTHR40465">
    <property type="entry name" value="CHROMOSOME 1, WHOLE GENOME SHOTGUN SEQUENCE"/>
    <property type="match status" value="1"/>
</dbReference>
<sequence length="112" mass="12635">MAKGPAEVAHGSIFIGFVIKLILYGLIILQGYLYFATFKRDRGWMKFLIAFLLVADTVNIVFDTIYLYTALIKHFDDPGYLANANWCAHPFIAGSQSVLSEPLLRQSGYRNL</sequence>
<evidence type="ECO:0000313" key="2">
    <source>
        <dbReference type="EMBL" id="KAF7419450.1"/>
    </source>
</evidence>
<keyword evidence="1" id="KW-1133">Transmembrane helix</keyword>
<name>A0A8H7DM99_PLEOS</name>
<accession>A0A8H7DM99</accession>
<reference evidence="2" key="1">
    <citation type="submission" date="2019-07" db="EMBL/GenBank/DDBJ databases">
        <authorList>
            <person name="Palmer J.M."/>
        </authorList>
    </citation>
    <scope>NUCLEOTIDE SEQUENCE</scope>
    <source>
        <strain evidence="2">PC9</strain>
    </source>
</reference>
<keyword evidence="1" id="KW-0472">Membrane</keyword>
<keyword evidence="3" id="KW-1185">Reference proteome</keyword>
<organism evidence="2 3">
    <name type="scientific">Pleurotus ostreatus</name>
    <name type="common">Oyster mushroom</name>
    <name type="synonym">White-rot fungus</name>
    <dbReference type="NCBI Taxonomy" id="5322"/>
    <lineage>
        <taxon>Eukaryota</taxon>
        <taxon>Fungi</taxon>
        <taxon>Dikarya</taxon>
        <taxon>Basidiomycota</taxon>
        <taxon>Agaricomycotina</taxon>
        <taxon>Agaricomycetes</taxon>
        <taxon>Agaricomycetidae</taxon>
        <taxon>Agaricales</taxon>
        <taxon>Pleurotineae</taxon>
        <taxon>Pleurotaceae</taxon>
        <taxon>Pleurotus</taxon>
    </lineage>
</organism>
<comment type="caution">
    <text evidence="2">The sequence shown here is derived from an EMBL/GenBank/DDBJ whole genome shotgun (WGS) entry which is preliminary data.</text>
</comment>
<dbReference type="VEuPathDB" id="FungiDB:PC9H_002040"/>